<reference evidence="1" key="2">
    <citation type="submission" date="2020-10" db="EMBL/GenBank/DDBJ databases">
        <title>Comparative genomics of the Acetobacterium genus.</title>
        <authorList>
            <person name="Marshall C."/>
            <person name="May H."/>
            <person name="Norman S."/>
        </authorList>
    </citation>
    <scope>NUCLEOTIDE SEQUENCE</scope>
    <source>
        <strain evidence="1">DER-2019</strain>
    </source>
</reference>
<accession>A0A923KRK4</accession>
<comment type="caution">
    <text evidence="1">The sequence shown here is derived from an EMBL/GenBank/DDBJ whole genome shotgun (WGS) entry which is preliminary data.</text>
</comment>
<name>A0A923KRK4_9FIRM</name>
<organism evidence="1 2">
    <name type="scientific">Acetobacterium paludosum</name>
    <dbReference type="NCBI Taxonomy" id="52693"/>
    <lineage>
        <taxon>Bacteria</taxon>
        <taxon>Bacillati</taxon>
        <taxon>Bacillota</taxon>
        <taxon>Clostridia</taxon>
        <taxon>Eubacteriales</taxon>
        <taxon>Eubacteriaceae</taxon>
        <taxon>Acetobacterium</taxon>
    </lineage>
</organism>
<sequence length="165" mass="19049">MEGISFTVSIRQFKDYIVFKPKHRNPGTTIILKLKKEVELDAIYISLKSQVYCSPIPIQISIKNEIAETLNARPNEIGEKELFGSKYKLAEKNDIKVWKWDSTIQDIEFRLSIVYRLENNSASFRMKDHKKSVLSVIKGFQSKLSICGFAIHLPVENLCWDIGRV</sequence>
<reference evidence="1" key="1">
    <citation type="submission" date="2019-10" db="EMBL/GenBank/DDBJ databases">
        <authorList>
            <person name="Ross D.E."/>
            <person name="Gulliver D."/>
        </authorList>
    </citation>
    <scope>NUCLEOTIDE SEQUENCE</scope>
    <source>
        <strain evidence="1">DER-2019</strain>
    </source>
</reference>
<proteinExistence type="predicted"/>
<evidence type="ECO:0000313" key="1">
    <source>
        <dbReference type="EMBL" id="MBC3887362.1"/>
    </source>
</evidence>
<evidence type="ECO:0000313" key="2">
    <source>
        <dbReference type="Proteomes" id="UP000616595"/>
    </source>
</evidence>
<keyword evidence="2" id="KW-1185">Reference proteome</keyword>
<gene>
    <name evidence="1" type="ORF">GH810_03445</name>
</gene>
<dbReference type="AlphaFoldDB" id="A0A923KRK4"/>
<dbReference type="EMBL" id="WJBD01000003">
    <property type="protein sequence ID" value="MBC3887362.1"/>
    <property type="molecule type" value="Genomic_DNA"/>
</dbReference>
<dbReference type="Proteomes" id="UP000616595">
    <property type="component" value="Unassembled WGS sequence"/>
</dbReference>
<protein>
    <submittedName>
        <fullName evidence="1">Uncharacterized protein</fullName>
    </submittedName>
</protein>
<dbReference type="RefSeq" id="WP_148565749.1">
    <property type="nucleotide sequence ID" value="NZ_RXYA01000002.1"/>
</dbReference>